<dbReference type="Pfam" id="PF13478">
    <property type="entry name" value="XdhC_C"/>
    <property type="match status" value="1"/>
</dbReference>
<proteinExistence type="predicted"/>
<dbReference type="AlphaFoldDB" id="A0A5K7S7I4"/>
<dbReference type="RefSeq" id="WP_318350441.1">
    <property type="nucleotide sequence ID" value="NZ_AP018694.1"/>
</dbReference>
<feature type="domain" description="XdhC- CoxI" evidence="1">
    <location>
        <begin position="15"/>
        <end position="82"/>
    </location>
</feature>
<dbReference type="InterPro" id="IPR003777">
    <property type="entry name" value="XdhC_CoxI"/>
</dbReference>
<reference evidence="3" key="1">
    <citation type="journal article" date="2020" name="Int. J. Syst. Evol. Microbiol.">
        <title>Aquipluma nitroreducens gen. nov. sp. nov., a novel facultatively anaerobic bacterium isolated from a freshwater lake.</title>
        <authorList>
            <person name="Watanabe M."/>
            <person name="Kojima H."/>
            <person name="Fukui M."/>
        </authorList>
    </citation>
    <scope>NUCLEOTIDE SEQUENCE</scope>
    <source>
        <strain evidence="3">MeG22</strain>
    </source>
</reference>
<protein>
    <submittedName>
        <fullName evidence="3">Xanthine and CO dehydrogenases maturation factor, XdhC/CoxF family</fullName>
    </submittedName>
</protein>
<dbReference type="PANTHER" id="PTHR30388:SF6">
    <property type="entry name" value="XANTHINE DEHYDROGENASE SUBUNIT A-RELATED"/>
    <property type="match status" value="1"/>
</dbReference>
<dbReference type="PANTHER" id="PTHR30388">
    <property type="entry name" value="ALDEHYDE OXIDOREDUCTASE MOLYBDENUM COFACTOR ASSEMBLY PROTEIN"/>
    <property type="match status" value="1"/>
</dbReference>
<dbReference type="EMBL" id="AP018694">
    <property type="protein sequence ID" value="BBE17445.1"/>
    <property type="molecule type" value="Genomic_DNA"/>
</dbReference>
<evidence type="ECO:0000313" key="4">
    <source>
        <dbReference type="Proteomes" id="UP001193389"/>
    </source>
</evidence>
<keyword evidence="4" id="KW-1185">Reference proteome</keyword>
<accession>A0A5K7S7I4</accession>
<dbReference type="InterPro" id="IPR027051">
    <property type="entry name" value="XdhC_Rossmann_dom"/>
</dbReference>
<dbReference type="Gene3D" id="3.40.50.720">
    <property type="entry name" value="NAD(P)-binding Rossmann-like Domain"/>
    <property type="match status" value="1"/>
</dbReference>
<dbReference type="KEGG" id="anf:AQPE_1595"/>
<evidence type="ECO:0000259" key="1">
    <source>
        <dbReference type="Pfam" id="PF02625"/>
    </source>
</evidence>
<evidence type="ECO:0000259" key="2">
    <source>
        <dbReference type="Pfam" id="PF13478"/>
    </source>
</evidence>
<dbReference type="Pfam" id="PF02625">
    <property type="entry name" value="XdhC_CoxI"/>
    <property type="match status" value="1"/>
</dbReference>
<evidence type="ECO:0000313" key="3">
    <source>
        <dbReference type="EMBL" id="BBE17445.1"/>
    </source>
</evidence>
<name>A0A5K7S7I4_9BACT</name>
<gene>
    <name evidence="3" type="ORF">AQPE_1595</name>
</gene>
<dbReference type="Proteomes" id="UP001193389">
    <property type="component" value="Chromosome"/>
</dbReference>
<feature type="domain" description="XdhC Rossmann" evidence="2">
    <location>
        <begin position="174"/>
        <end position="317"/>
    </location>
</feature>
<sequence>MTHEIKLLFQTLKTWQQQGKKAVFVTVVDLEGSSYRRPGVRMVFNEDGDSTGAVSGGCVETEIERQAQSVFKSGKAKLMTYDGRLRIGCEGILHILIEPVFLSEELLKNFETALKHRQNFRIDAYYYPEVGEHKNAGTVVILNGKTYSLNPFFESVQIDDQECFSQKFNPLFQLYIFGAEHDAVQLCQAAKLLGWEVTIVASADESKSCDYFPGADALISPFFENIDTSDVDEQTAVVIMTHSYNKDVQYLMALKEIRPAYLGIVGSINRRERLLSTLLDYFPDISPEFLEQIHSPAGINIGAETASEIAVSILAEILAVIRNKKPEALRNKVGSIHG</sequence>
<organism evidence="3 4">
    <name type="scientific">Aquipluma nitroreducens</name>
    <dbReference type="NCBI Taxonomy" id="2010828"/>
    <lineage>
        <taxon>Bacteria</taxon>
        <taxon>Pseudomonadati</taxon>
        <taxon>Bacteroidota</taxon>
        <taxon>Bacteroidia</taxon>
        <taxon>Marinilabiliales</taxon>
        <taxon>Prolixibacteraceae</taxon>
        <taxon>Aquipluma</taxon>
    </lineage>
</organism>
<dbReference type="InterPro" id="IPR052698">
    <property type="entry name" value="MoCofactor_Util/Proc"/>
</dbReference>